<dbReference type="EMBL" id="BARW01012290">
    <property type="protein sequence ID" value="GAI82591.1"/>
    <property type="molecule type" value="Genomic_DNA"/>
</dbReference>
<protein>
    <submittedName>
        <fullName evidence="1">Uncharacterized protein</fullName>
    </submittedName>
</protein>
<dbReference type="AlphaFoldDB" id="X1STZ4"/>
<evidence type="ECO:0000313" key="1">
    <source>
        <dbReference type="EMBL" id="GAI82591.1"/>
    </source>
</evidence>
<name>X1STZ4_9ZZZZ</name>
<comment type="caution">
    <text evidence="1">The sequence shown here is derived from an EMBL/GenBank/DDBJ whole genome shotgun (WGS) entry which is preliminary data.</text>
</comment>
<sequence length="35" mass="3871">GGELTLRKFFIFQSFEPTSQTVMFAGLSIGYLGVK</sequence>
<feature type="non-terminal residue" evidence="1">
    <location>
        <position position="1"/>
    </location>
</feature>
<gene>
    <name evidence="1" type="ORF">S12H4_23238</name>
</gene>
<reference evidence="1" key="1">
    <citation type="journal article" date="2014" name="Front. Microbiol.">
        <title>High frequency of phylogenetically diverse reductive dehalogenase-homologous genes in deep subseafloor sedimentary metagenomes.</title>
        <authorList>
            <person name="Kawai M."/>
            <person name="Futagami T."/>
            <person name="Toyoda A."/>
            <person name="Takaki Y."/>
            <person name="Nishi S."/>
            <person name="Hori S."/>
            <person name="Arai W."/>
            <person name="Tsubouchi T."/>
            <person name="Morono Y."/>
            <person name="Uchiyama I."/>
            <person name="Ito T."/>
            <person name="Fujiyama A."/>
            <person name="Inagaki F."/>
            <person name="Takami H."/>
        </authorList>
    </citation>
    <scope>NUCLEOTIDE SEQUENCE</scope>
    <source>
        <strain evidence="1">Expedition CK06-06</strain>
    </source>
</reference>
<proteinExistence type="predicted"/>
<organism evidence="1">
    <name type="scientific">marine sediment metagenome</name>
    <dbReference type="NCBI Taxonomy" id="412755"/>
    <lineage>
        <taxon>unclassified sequences</taxon>
        <taxon>metagenomes</taxon>
        <taxon>ecological metagenomes</taxon>
    </lineage>
</organism>
<accession>X1STZ4</accession>